<feature type="transmembrane region" description="Helical" evidence="5">
    <location>
        <begin position="162"/>
        <end position="186"/>
    </location>
</feature>
<dbReference type="Pfam" id="PF04893">
    <property type="entry name" value="Yip1"/>
    <property type="match status" value="1"/>
</dbReference>
<dbReference type="InterPro" id="IPR006977">
    <property type="entry name" value="Yip1_dom"/>
</dbReference>
<evidence type="ECO:0000313" key="7">
    <source>
        <dbReference type="EMBL" id="MDQ0114470.1"/>
    </source>
</evidence>
<gene>
    <name evidence="7" type="ORF">J2T15_003925</name>
</gene>
<accession>A0ABT9U4A4</accession>
<keyword evidence="8" id="KW-1185">Reference proteome</keyword>
<comment type="subcellular location">
    <subcellularLocation>
        <location evidence="1">Membrane</location>
        <topology evidence="1">Multi-pass membrane protein</topology>
    </subcellularLocation>
</comment>
<protein>
    <recommendedName>
        <fullName evidence="6">Yip1 domain-containing protein</fullName>
    </recommendedName>
</protein>
<feature type="transmembrane region" description="Helical" evidence="5">
    <location>
        <begin position="32"/>
        <end position="54"/>
    </location>
</feature>
<proteinExistence type="predicted"/>
<evidence type="ECO:0000259" key="6">
    <source>
        <dbReference type="Pfam" id="PF04893"/>
    </source>
</evidence>
<evidence type="ECO:0000256" key="1">
    <source>
        <dbReference type="ARBA" id="ARBA00004141"/>
    </source>
</evidence>
<evidence type="ECO:0000256" key="3">
    <source>
        <dbReference type="ARBA" id="ARBA00022989"/>
    </source>
</evidence>
<evidence type="ECO:0000256" key="4">
    <source>
        <dbReference type="ARBA" id="ARBA00023136"/>
    </source>
</evidence>
<comment type="caution">
    <text evidence="7">The sequence shown here is derived from an EMBL/GenBank/DDBJ whole genome shotgun (WGS) entry which is preliminary data.</text>
</comment>
<dbReference type="Proteomes" id="UP001229346">
    <property type="component" value="Unassembled WGS sequence"/>
</dbReference>
<feature type="transmembrane region" description="Helical" evidence="5">
    <location>
        <begin position="98"/>
        <end position="118"/>
    </location>
</feature>
<keyword evidence="3 5" id="KW-1133">Transmembrane helix</keyword>
<keyword evidence="4 5" id="KW-0472">Membrane</keyword>
<keyword evidence="2 5" id="KW-0812">Transmembrane</keyword>
<feature type="transmembrane region" description="Helical" evidence="5">
    <location>
        <begin position="60"/>
        <end position="78"/>
    </location>
</feature>
<evidence type="ECO:0000256" key="5">
    <source>
        <dbReference type="SAM" id="Phobius"/>
    </source>
</evidence>
<sequence>MSMFRRMRKVLFHPLQFMEDIRDEGGAYVRDIAVILLLTVCTRIFFLMASGFSFVNVKPYSVSVFLEVLWIVLPWFTWSVSNWAVSTINDGEGKFKDIAVVSAYVYLPYIVITVPLTLVSNVLSQGEGSIYGFINSFMLVWMLFLLLLQVKVLHDFAWGKTIWTTLVSVFGMLLVWFVAVMIVGLVNQSAYFVTNIIKEIGFRS</sequence>
<name>A0ABT9U4A4_PAEHA</name>
<evidence type="ECO:0000256" key="2">
    <source>
        <dbReference type="ARBA" id="ARBA00022692"/>
    </source>
</evidence>
<organism evidence="7 8">
    <name type="scientific">Paenibacillus harenae</name>
    <dbReference type="NCBI Taxonomy" id="306543"/>
    <lineage>
        <taxon>Bacteria</taxon>
        <taxon>Bacillati</taxon>
        <taxon>Bacillota</taxon>
        <taxon>Bacilli</taxon>
        <taxon>Bacillales</taxon>
        <taxon>Paenibacillaceae</taxon>
        <taxon>Paenibacillus</taxon>
    </lineage>
</organism>
<feature type="transmembrane region" description="Helical" evidence="5">
    <location>
        <begin position="130"/>
        <end position="150"/>
    </location>
</feature>
<evidence type="ECO:0000313" key="8">
    <source>
        <dbReference type="Proteomes" id="UP001229346"/>
    </source>
</evidence>
<reference evidence="7 8" key="1">
    <citation type="submission" date="2023-07" db="EMBL/GenBank/DDBJ databases">
        <title>Sorghum-associated microbial communities from plants grown in Nebraska, USA.</title>
        <authorList>
            <person name="Schachtman D."/>
        </authorList>
    </citation>
    <scope>NUCLEOTIDE SEQUENCE [LARGE SCALE GENOMIC DNA]</scope>
    <source>
        <strain evidence="7 8">CC482</strain>
    </source>
</reference>
<dbReference type="EMBL" id="JAUSSU010000007">
    <property type="protein sequence ID" value="MDQ0114470.1"/>
    <property type="molecule type" value="Genomic_DNA"/>
</dbReference>
<feature type="domain" description="Yip1" evidence="6">
    <location>
        <begin position="9"/>
        <end position="178"/>
    </location>
</feature>